<dbReference type="Proteomes" id="UP000001070">
    <property type="component" value="Unassembled WGS sequence"/>
</dbReference>
<feature type="transmembrane region" description="Helical" evidence="8">
    <location>
        <begin position="263"/>
        <end position="283"/>
    </location>
</feature>
<dbReference type="GO" id="GO:0043025">
    <property type="term" value="C:neuronal cell body"/>
    <property type="evidence" value="ECO:0007669"/>
    <property type="project" value="TreeGrafter"/>
</dbReference>
<keyword evidence="2 8" id="KW-1003">Cell membrane</keyword>
<feature type="transmembrane region" description="Helical" evidence="8">
    <location>
        <begin position="640"/>
        <end position="657"/>
    </location>
</feature>
<sequence length="670" mass="79079">MQPERLFAFLHYQRFLGLTDIDYSTCLHRYVVHATWCSYSAQLLVLCLTLGAFLEVLNSFVDFLGMESSVGQSFYQIVVIASPATELWLYLWLRLHQPLQQHLLNRLTDLAWRLKVDTLALSRPRWHYRIWLGVSLFYFSIFVHFTINNWNKSEQINQVFSLFCLFIHFVRIDYVISCYTSLVHVLMILLQAQADQLRVENLISMDELARNLCIHDELLLLCQEEMLQVFGGALIFPFLFFVLDSACICYISTFKDRFSLVEVILVICWLTPLWIYMIMPLIINNVLGQIKYQQSELYPYYRICRYLGIFCIHFNSRKERFQLRRSLICYVVHALMQLYLLICMVLLVYFWTLCFKREMTATGNHYERFVLFAALVTQFIQNAWLIWLQYLQMHIVRQLEFYRKKYLMDIRMVLPKRLLCFIVIVNVLYFCNYLKTCLMDWLVNASTWFTFSTLGFPLRAVISSFIQGYYVCLIHVVRHLLRHNQEQLNILVDQLQQPKRSCGDILRLRSCLDLHDRLLVMCTDEMSLVYGFSIWLCLLFSSLDASSILYIRMVTFTQKPSWDHCIISLLWLSPTLMTAATALMSDTVHVQANKTAKILAKIPRTGSGLDRMVEKFLLKNLRQQPILTAYGFFALDKSTLFKLFTAIFTYMVILVQFKEMENSTKSLQKA</sequence>
<dbReference type="FunCoup" id="B4JRB2">
    <property type="interactions" value="87"/>
</dbReference>
<keyword evidence="3 8" id="KW-0812">Transmembrane</keyword>
<evidence type="ECO:0000313" key="9">
    <source>
        <dbReference type="EMBL" id="EDV99442.1"/>
    </source>
</evidence>
<comment type="function">
    <text evidence="8">Gustatory receptor which mediates acceptance or avoidance behavior, depending on its substrates.</text>
</comment>
<evidence type="ECO:0000256" key="1">
    <source>
        <dbReference type="ARBA" id="ARBA00004651"/>
    </source>
</evidence>
<protein>
    <recommendedName>
        <fullName evidence="8">Gustatory receptor</fullName>
    </recommendedName>
</protein>
<dbReference type="Pfam" id="PF08395">
    <property type="entry name" value="7tm_7"/>
    <property type="match status" value="2"/>
</dbReference>
<feature type="transmembrane region" description="Helical" evidence="8">
    <location>
        <begin position="39"/>
        <end position="61"/>
    </location>
</feature>
<dbReference type="AlphaFoldDB" id="B4JRB2"/>
<gene>
    <name evidence="9" type="primary">Dgri\GH13849</name>
    <name evidence="9" type="ORF">Dgri_GH13849</name>
</gene>
<accession>B4JRB2</accession>
<dbReference type="PANTHER" id="PTHR21143">
    <property type="entry name" value="INVERTEBRATE GUSTATORY RECEPTOR"/>
    <property type="match status" value="1"/>
</dbReference>
<evidence type="ECO:0000256" key="5">
    <source>
        <dbReference type="ARBA" id="ARBA00023136"/>
    </source>
</evidence>
<dbReference type="OMA" id="GNIYDHA"/>
<keyword evidence="7 8" id="KW-0807">Transducer</keyword>
<evidence type="ECO:0000256" key="7">
    <source>
        <dbReference type="ARBA" id="ARBA00023224"/>
    </source>
</evidence>
<dbReference type="GO" id="GO:0005886">
    <property type="term" value="C:plasma membrane"/>
    <property type="evidence" value="ECO:0007669"/>
    <property type="project" value="UniProtKB-SubCell"/>
</dbReference>
<dbReference type="PANTHER" id="PTHR21143:SF133">
    <property type="entry name" value="GUSTATORY AND PHEROMONE RECEPTOR 32A-RELATED"/>
    <property type="match status" value="1"/>
</dbReference>
<comment type="subcellular location">
    <subcellularLocation>
        <location evidence="1 8">Cell membrane</location>
        <topology evidence="1 8">Multi-pass membrane protein</topology>
    </subcellularLocation>
</comment>
<dbReference type="EMBL" id="CH916372">
    <property type="protein sequence ID" value="EDV99442.1"/>
    <property type="molecule type" value="Genomic_DNA"/>
</dbReference>
<dbReference type="STRING" id="7222.B4JRB2"/>
<keyword evidence="4 8" id="KW-1133">Transmembrane helix</keyword>
<dbReference type="InterPro" id="IPR013604">
    <property type="entry name" value="7TM_chemorcpt"/>
</dbReference>
<dbReference type="eggNOG" id="ENOG502T8ZS">
    <property type="taxonomic scope" value="Eukaryota"/>
</dbReference>
<reference evidence="9 10" key="1">
    <citation type="journal article" date="2007" name="Nature">
        <title>Evolution of genes and genomes on the Drosophila phylogeny.</title>
        <authorList>
            <consortium name="Drosophila 12 Genomes Consortium"/>
            <person name="Clark A.G."/>
            <person name="Eisen M.B."/>
            <person name="Smith D.R."/>
            <person name="Bergman C.M."/>
            <person name="Oliver B."/>
            <person name="Markow T.A."/>
            <person name="Kaufman T.C."/>
            <person name="Kellis M."/>
            <person name="Gelbart W."/>
            <person name="Iyer V.N."/>
            <person name="Pollard D.A."/>
            <person name="Sackton T.B."/>
            <person name="Larracuente A.M."/>
            <person name="Singh N.D."/>
            <person name="Abad J.P."/>
            <person name="Abt D.N."/>
            <person name="Adryan B."/>
            <person name="Aguade M."/>
            <person name="Akashi H."/>
            <person name="Anderson W.W."/>
            <person name="Aquadro C.F."/>
            <person name="Ardell D.H."/>
            <person name="Arguello R."/>
            <person name="Artieri C.G."/>
            <person name="Barbash D.A."/>
            <person name="Barker D."/>
            <person name="Barsanti P."/>
            <person name="Batterham P."/>
            <person name="Batzoglou S."/>
            <person name="Begun D."/>
            <person name="Bhutkar A."/>
            <person name="Blanco E."/>
            <person name="Bosak S.A."/>
            <person name="Bradley R.K."/>
            <person name="Brand A.D."/>
            <person name="Brent M.R."/>
            <person name="Brooks A.N."/>
            <person name="Brown R.H."/>
            <person name="Butlin R.K."/>
            <person name="Caggese C."/>
            <person name="Calvi B.R."/>
            <person name="Bernardo de Carvalho A."/>
            <person name="Caspi A."/>
            <person name="Castrezana S."/>
            <person name="Celniker S.E."/>
            <person name="Chang J.L."/>
            <person name="Chapple C."/>
            <person name="Chatterji S."/>
            <person name="Chinwalla A."/>
            <person name="Civetta A."/>
            <person name="Clifton S.W."/>
            <person name="Comeron J.M."/>
            <person name="Costello J.C."/>
            <person name="Coyne J.A."/>
            <person name="Daub J."/>
            <person name="David R.G."/>
            <person name="Delcher A.L."/>
            <person name="Delehaunty K."/>
            <person name="Do C.B."/>
            <person name="Ebling H."/>
            <person name="Edwards K."/>
            <person name="Eickbush T."/>
            <person name="Evans J.D."/>
            <person name="Filipski A."/>
            <person name="Findeiss S."/>
            <person name="Freyhult E."/>
            <person name="Fulton L."/>
            <person name="Fulton R."/>
            <person name="Garcia A.C."/>
            <person name="Gardiner A."/>
            <person name="Garfield D.A."/>
            <person name="Garvin B.E."/>
            <person name="Gibson G."/>
            <person name="Gilbert D."/>
            <person name="Gnerre S."/>
            <person name="Godfrey J."/>
            <person name="Good R."/>
            <person name="Gotea V."/>
            <person name="Gravely B."/>
            <person name="Greenberg A.J."/>
            <person name="Griffiths-Jones S."/>
            <person name="Gross S."/>
            <person name="Guigo R."/>
            <person name="Gustafson E.A."/>
            <person name="Haerty W."/>
            <person name="Hahn M.W."/>
            <person name="Halligan D.L."/>
            <person name="Halpern A.L."/>
            <person name="Halter G.M."/>
            <person name="Han M.V."/>
            <person name="Heger A."/>
            <person name="Hillier L."/>
            <person name="Hinrichs A.S."/>
            <person name="Holmes I."/>
            <person name="Hoskins R.A."/>
            <person name="Hubisz M.J."/>
            <person name="Hultmark D."/>
            <person name="Huntley M.A."/>
            <person name="Jaffe D.B."/>
            <person name="Jagadeeshan S."/>
            <person name="Jeck W.R."/>
            <person name="Johnson J."/>
            <person name="Jones C.D."/>
            <person name="Jordan W.C."/>
            <person name="Karpen G.H."/>
            <person name="Kataoka E."/>
            <person name="Keightley P.D."/>
            <person name="Kheradpour P."/>
            <person name="Kirkness E.F."/>
            <person name="Koerich L.B."/>
            <person name="Kristiansen K."/>
            <person name="Kudrna D."/>
            <person name="Kulathinal R.J."/>
            <person name="Kumar S."/>
            <person name="Kwok R."/>
            <person name="Lander E."/>
            <person name="Langley C.H."/>
            <person name="Lapoint R."/>
            <person name="Lazzaro B.P."/>
            <person name="Lee S.J."/>
            <person name="Levesque L."/>
            <person name="Li R."/>
            <person name="Lin C.F."/>
            <person name="Lin M.F."/>
            <person name="Lindblad-Toh K."/>
            <person name="Llopart A."/>
            <person name="Long M."/>
            <person name="Low L."/>
            <person name="Lozovsky E."/>
            <person name="Lu J."/>
            <person name="Luo M."/>
            <person name="Machado C.A."/>
            <person name="Makalowski W."/>
            <person name="Marzo M."/>
            <person name="Matsuda M."/>
            <person name="Matzkin L."/>
            <person name="McAllister B."/>
            <person name="McBride C.S."/>
            <person name="McKernan B."/>
            <person name="McKernan K."/>
            <person name="Mendez-Lago M."/>
            <person name="Minx P."/>
            <person name="Mollenhauer M.U."/>
            <person name="Montooth K."/>
            <person name="Mount S.M."/>
            <person name="Mu X."/>
            <person name="Myers E."/>
            <person name="Negre B."/>
            <person name="Newfeld S."/>
            <person name="Nielsen R."/>
            <person name="Noor M.A."/>
            <person name="O'Grady P."/>
            <person name="Pachter L."/>
            <person name="Papaceit M."/>
            <person name="Parisi M.J."/>
            <person name="Parisi M."/>
            <person name="Parts L."/>
            <person name="Pedersen J.S."/>
            <person name="Pesole G."/>
            <person name="Phillippy A.M."/>
            <person name="Ponting C.P."/>
            <person name="Pop M."/>
            <person name="Porcelli D."/>
            <person name="Powell J.R."/>
            <person name="Prohaska S."/>
            <person name="Pruitt K."/>
            <person name="Puig M."/>
            <person name="Quesneville H."/>
            <person name="Ram K.R."/>
            <person name="Rand D."/>
            <person name="Rasmussen M.D."/>
            <person name="Reed L.K."/>
            <person name="Reenan R."/>
            <person name="Reily A."/>
            <person name="Remington K.A."/>
            <person name="Rieger T.T."/>
            <person name="Ritchie M.G."/>
            <person name="Robin C."/>
            <person name="Rogers Y.H."/>
            <person name="Rohde C."/>
            <person name="Rozas J."/>
            <person name="Rubenfield M.J."/>
            <person name="Ruiz A."/>
            <person name="Russo S."/>
            <person name="Salzberg S.L."/>
            <person name="Sanchez-Gracia A."/>
            <person name="Saranga D.J."/>
            <person name="Sato H."/>
            <person name="Schaeffer S.W."/>
            <person name="Schatz M.C."/>
            <person name="Schlenke T."/>
            <person name="Schwartz R."/>
            <person name="Segarra C."/>
            <person name="Singh R.S."/>
            <person name="Sirot L."/>
            <person name="Sirota M."/>
            <person name="Sisneros N.B."/>
            <person name="Smith C.D."/>
            <person name="Smith T.F."/>
            <person name="Spieth J."/>
            <person name="Stage D.E."/>
            <person name="Stark A."/>
            <person name="Stephan W."/>
            <person name="Strausberg R.L."/>
            <person name="Strempel S."/>
            <person name="Sturgill D."/>
            <person name="Sutton G."/>
            <person name="Sutton G.G."/>
            <person name="Tao W."/>
            <person name="Teichmann S."/>
            <person name="Tobari Y.N."/>
            <person name="Tomimura Y."/>
            <person name="Tsolas J.M."/>
            <person name="Valente V.L."/>
            <person name="Venter E."/>
            <person name="Venter J.C."/>
            <person name="Vicario S."/>
            <person name="Vieira F.G."/>
            <person name="Vilella A.J."/>
            <person name="Villasante A."/>
            <person name="Walenz B."/>
            <person name="Wang J."/>
            <person name="Wasserman M."/>
            <person name="Watts T."/>
            <person name="Wilson D."/>
            <person name="Wilson R.K."/>
            <person name="Wing R.A."/>
            <person name="Wolfner M.F."/>
            <person name="Wong A."/>
            <person name="Wong G.K."/>
            <person name="Wu C.I."/>
            <person name="Wu G."/>
            <person name="Yamamoto D."/>
            <person name="Yang H.P."/>
            <person name="Yang S.P."/>
            <person name="Yorke J.A."/>
            <person name="Yoshida K."/>
            <person name="Zdobnov E."/>
            <person name="Zhang P."/>
            <person name="Zhang Y."/>
            <person name="Zimin A.V."/>
            <person name="Baldwin J."/>
            <person name="Abdouelleil A."/>
            <person name="Abdulkadir J."/>
            <person name="Abebe A."/>
            <person name="Abera B."/>
            <person name="Abreu J."/>
            <person name="Acer S.C."/>
            <person name="Aftuck L."/>
            <person name="Alexander A."/>
            <person name="An P."/>
            <person name="Anderson E."/>
            <person name="Anderson S."/>
            <person name="Arachi H."/>
            <person name="Azer M."/>
            <person name="Bachantsang P."/>
            <person name="Barry A."/>
            <person name="Bayul T."/>
            <person name="Berlin A."/>
            <person name="Bessette D."/>
            <person name="Bloom T."/>
            <person name="Blye J."/>
            <person name="Boguslavskiy L."/>
            <person name="Bonnet C."/>
            <person name="Boukhgalter B."/>
            <person name="Bourzgui I."/>
            <person name="Brown A."/>
            <person name="Cahill P."/>
            <person name="Channer S."/>
            <person name="Cheshatsang Y."/>
            <person name="Chuda L."/>
            <person name="Citroen M."/>
            <person name="Collymore A."/>
            <person name="Cooke P."/>
            <person name="Costello M."/>
            <person name="D'Aco K."/>
            <person name="Daza R."/>
            <person name="De Haan G."/>
            <person name="DeGray S."/>
            <person name="DeMaso C."/>
            <person name="Dhargay N."/>
            <person name="Dooley K."/>
            <person name="Dooley E."/>
            <person name="Doricent M."/>
            <person name="Dorje P."/>
            <person name="Dorjee K."/>
            <person name="Dupes A."/>
            <person name="Elong R."/>
            <person name="Falk J."/>
            <person name="Farina A."/>
            <person name="Faro S."/>
            <person name="Ferguson D."/>
            <person name="Fisher S."/>
            <person name="Foley C.D."/>
            <person name="Franke A."/>
            <person name="Friedrich D."/>
            <person name="Gadbois L."/>
            <person name="Gearin G."/>
            <person name="Gearin C.R."/>
            <person name="Giannoukos G."/>
            <person name="Goode T."/>
            <person name="Graham J."/>
            <person name="Grandbois E."/>
            <person name="Grewal S."/>
            <person name="Gyaltsen K."/>
            <person name="Hafez N."/>
            <person name="Hagos B."/>
            <person name="Hall J."/>
            <person name="Henson C."/>
            <person name="Hollinger A."/>
            <person name="Honan T."/>
            <person name="Huard M.D."/>
            <person name="Hughes L."/>
            <person name="Hurhula B."/>
            <person name="Husby M.E."/>
            <person name="Kamat A."/>
            <person name="Kanga B."/>
            <person name="Kashin S."/>
            <person name="Khazanovich D."/>
            <person name="Kisner P."/>
            <person name="Lance K."/>
            <person name="Lara M."/>
            <person name="Lee W."/>
            <person name="Lennon N."/>
            <person name="Letendre F."/>
            <person name="LeVine R."/>
            <person name="Lipovsky A."/>
            <person name="Liu X."/>
            <person name="Liu J."/>
            <person name="Liu S."/>
            <person name="Lokyitsang T."/>
            <person name="Lokyitsang Y."/>
            <person name="Lubonja R."/>
            <person name="Lui A."/>
            <person name="MacDonald P."/>
            <person name="Magnisalis V."/>
            <person name="Maru K."/>
            <person name="Matthews C."/>
            <person name="McCusker W."/>
            <person name="McDonough S."/>
            <person name="Mehta T."/>
            <person name="Meldrim J."/>
            <person name="Meneus L."/>
            <person name="Mihai O."/>
            <person name="Mihalev A."/>
            <person name="Mihova T."/>
            <person name="Mittelman R."/>
            <person name="Mlenga V."/>
            <person name="Montmayeur A."/>
            <person name="Mulrain L."/>
            <person name="Navidi A."/>
            <person name="Naylor J."/>
            <person name="Negash T."/>
            <person name="Nguyen T."/>
            <person name="Nguyen N."/>
            <person name="Nicol R."/>
            <person name="Norbu C."/>
            <person name="Norbu N."/>
            <person name="Novod N."/>
            <person name="O'Neill B."/>
            <person name="Osman S."/>
            <person name="Markiewicz E."/>
            <person name="Oyono O.L."/>
            <person name="Patti C."/>
            <person name="Phunkhang P."/>
            <person name="Pierre F."/>
            <person name="Priest M."/>
            <person name="Raghuraman S."/>
            <person name="Rege F."/>
            <person name="Reyes R."/>
            <person name="Rise C."/>
            <person name="Rogov P."/>
            <person name="Ross K."/>
            <person name="Ryan E."/>
            <person name="Settipalli S."/>
            <person name="Shea T."/>
            <person name="Sherpa N."/>
            <person name="Shi L."/>
            <person name="Shih D."/>
            <person name="Sparrow T."/>
            <person name="Spaulding J."/>
            <person name="Stalker J."/>
            <person name="Stange-Thomann N."/>
            <person name="Stavropoulos S."/>
            <person name="Stone C."/>
            <person name="Strader C."/>
            <person name="Tesfaye S."/>
            <person name="Thomson T."/>
            <person name="Thoulutsang Y."/>
            <person name="Thoulutsang D."/>
            <person name="Topham K."/>
            <person name="Topping I."/>
            <person name="Tsamla T."/>
            <person name="Vassiliev H."/>
            <person name="Vo A."/>
            <person name="Wangchuk T."/>
            <person name="Wangdi T."/>
            <person name="Weiand M."/>
            <person name="Wilkinson J."/>
            <person name="Wilson A."/>
            <person name="Yadav S."/>
            <person name="Young G."/>
            <person name="Yu Q."/>
            <person name="Zembek L."/>
            <person name="Zhong D."/>
            <person name="Zimmer A."/>
            <person name="Zwirko Z."/>
            <person name="Jaffe D.B."/>
            <person name="Alvarez P."/>
            <person name="Brockman W."/>
            <person name="Butler J."/>
            <person name="Chin C."/>
            <person name="Gnerre S."/>
            <person name="Grabherr M."/>
            <person name="Kleber M."/>
            <person name="Mauceli E."/>
            <person name="MacCallum I."/>
        </authorList>
    </citation>
    <scope>NUCLEOTIDE SEQUENCE [LARGE SCALE GENOMIC DNA]</scope>
    <source>
        <strain evidence="10">Tucson 15287-2541.00</strain>
    </source>
</reference>
<evidence type="ECO:0000256" key="6">
    <source>
        <dbReference type="ARBA" id="ARBA00023170"/>
    </source>
</evidence>
<dbReference type="GO" id="GO:0030424">
    <property type="term" value="C:axon"/>
    <property type="evidence" value="ECO:0007669"/>
    <property type="project" value="TreeGrafter"/>
</dbReference>
<comment type="caution">
    <text evidence="8">Lacks conserved residue(s) required for the propagation of feature annotation.</text>
</comment>
<dbReference type="GO" id="GO:0008049">
    <property type="term" value="P:male courtship behavior"/>
    <property type="evidence" value="ECO:0007669"/>
    <property type="project" value="TreeGrafter"/>
</dbReference>
<dbReference type="GO" id="GO:0007165">
    <property type="term" value="P:signal transduction"/>
    <property type="evidence" value="ECO:0007669"/>
    <property type="project" value="UniProtKB-KW"/>
</dbReference>
<dbReference type="GO" id="GO:0050909">
    <property type="term" value="P:sensory perception of taste"/>
    <property type="evidence" value="ECO:0007669"/>
    <property type="project" value="InterPro"/>
</dbReference>
<name>B4JRB2_DROGR</name>
<feature type="transmembrane region" description="Helical" evidence="8">
    <location>
        <begin position="456"/>
        <end position="477"/>
    </location>
</feature>
<evidence type="ECO:0000256" key="3">
    <source>
        <dbReference type="ARBA" id="ARBA00022692"/>
    </source>
</evidence>
<dbReference type="HOGENOM" id="CLU_410649_0_0_1"/>
<evidence type="ECO:0000256" key="8">
    <source>
        <dbReference type="RuleBase" id="RU363108"/>
    </source>
</evidence>
<keyword evidence="10" id="KW-1185">Reference proteome</keyword>
<evidence type="ECO:0000256" key="2">
    <source>
        <dbReference type="ARBA" id="ARBA00022475"/>
    </source>
</evidence>
<dbReference type="GO" id="GO:0007635">
    <property type="term" value="P:chemosensory behavior"/>
    <property type="evidence" value="ECO:0007669"/>
    <property type="project" value="TreeGrafter"/>
</dbReference>
<organism evidence="10">
    <name type="scientific">Drosophila grimshawi</name>
    <name type="common">Hawaiian fruit fly</name>
    <name type="synonym">Idiomyia grimshawi</name>
    <dbReference type="NCBI Taxonomy" id="7222"/>
    <lineage>
        <taxon>Eukaryota</taxon>
        <taxon>Metazoa</taxon>
        <taxon>Ecdysozoa</taxon>
        <taxon>Arthropoda</taxon>
        <taxon>Hexapoda</taxon>
        <taxon>Insecta</taxon>
        <taxon>Pterygota</taxon>
        <taxon>Neoptera</taxon>
        <taxon>Endopterygota</taxon>
        <taxon>Diptera</taxon>
        <taxon>Brachycera</taxon>
        <taxon>Muscomorpha</taxon>
        <taxon>Ephydroidea</taxon>
        <taxon>Drosophilidae</taxon>
        <taxon>Drosophila</taxon>
        <taxon>Hawaiian Drosophila</taxon>
    </lineage>
</organism>
<feature type="transmembrane region" description="Helical" evidence="8">
    <location>
        <begin position="159"/>
        <end position="182"/>
    </location>
</feature>
<feature type="transmembrane region" description="Helical" evidence="8">
    <location>
        <begin position="229"/>
        <end position="251"/>
    </location>
</feature>
<evidence type="ECO:0000313" key="10">
    <source>
        <dbReference type="Proteomes" id="UP000001070"/>
    </source>
</evidence>
<feature type="transmembrane region" description="Helical" evidence="8">
    <location>
        <begin position="371"/>
        <end position="396"/>
    </location>
</feature>
<proteinExistence type="inferred from homology"/>
<feature type="transmembrane region" description="Helical" evidence="8">
    <location>
        <begin position="73"/>
        <end position="93"/>
    </location>
</feature>
<feature type="transmembrane region" description="Helical" evidence="8">
    <location>
        <begin position="128"/>
        <end position="147"/>
    </location>
</feature>
<dbReference type="GO" id="GO:0030425">
    <property type="term" value="C:dendrite"/>
    <property type="evidence" value="ECO:0007669"/>
    <property type="project" value="TreeGrafter"/>
</dbReference>
<keyword evidence="6 8" id="KW-0675">Receptor</keyword>
<dbReference type="PhylomeDB" id="B4JRB2"/>
<feature type="transmembrane region" description="Helical" evidence="8">
    <location>
        <begin position="417"/>
        <end position="436"/>
    </location>
</feature>
<feature type="transmembrane region" description="Helical" evidence="8">
    <location>
        <begin position="527"/>
        <end position="551"/>
    </location>
</feature>
<comment type="similarity">
    <text evidence="8">Belongs to the insect chemoreceptor superfamily. Gustatory receptor (GR) family.</text>
</comment>
<evidence type="ECO:0000256" key="4">
    <source>
        <dbReference type="ARBA" id="ARBA00022989"/>
    </source>
</evidence>
<dbReference type="InParanoid" id="B4JRB2"/>
<feature type="transmembrane region" description="Helical" evidence="8">
    <location>
        <begin position="327"/>
        <end position="351"/>
    </location>
</feature>
<dbReference type="OrthoDB" id="6748730at2759"/>
<keyword evidence="5 8" id="KW-0472">Membrane</keyword>